<feature type="region of interest" description="Disordered" evidence="1">
    <location>
        <begin position="647"/>
        <end position="666"/>
    </location>
</feature>
<proteinExistence type="predicted"/>
<dbReference type="Gene3D" id="2.60.40.10">
    <property type="entry name" value="Immunoglobulins"/>
    <property type="match status" value="1"/>
</dbReference>
<evidence type="ECO:0008006" key="4">
    <source>
        <dbReference type="Google" id="ProtNLM"/>
    </source>
</evidence>
<comment type="caution">
    <text evidence="2">The sequence shown here is derived from an EMBL/GenBank/DDBJ whole genome shotgun (WGS) entry which is preliminary data.</text>
</comment>
<dbReference type="CDD" id="cd02859">
    <property type="entry name" value="E_set_AMPKbeta_like_N"/>
    <property type="match status" value="1"/>
</dbReference>
<dbReference type="InterPro" id="IPR011009">
    <property type="entry name" value="Kinase-like_dom_sf"/>
</dbReference>
<dbReference type="InterPro" id="IPR014756">
    <property type="entry name" value="Ig_E-set"/>
</dbReference>
<name>A0ABR3GQD9_9PEZI</name>
<dbReference type="PANTHER" id="PTHR21310">
    <property type="entry name" value="AMINOGLYCOSIDE PHOSPHOTRANSFERASE-RELATED-RELATED"/>
    <property type="match status" value="1"/>
</dbReference>
<dbReference type="Proteomes" id="UP001447188">
    <property type="component" value="Unassembled WGS sequence"/>
</dbReference>
<gene>
    <name evidence="2" type="ORF">Q9L58_002867</name>
</gene>
<accession>A0ABR3GQD9</accession>
<evidence type="ECO:0000313" key="3">
    <source>
        <dbReference type="Proteomes" id="UP001447188"/>
    </source>
</evidence>
<dbReference type="SUPFAM" id="SSF56112">
    <property type="entry name" value="Protein kinase-like (PK-like)"/>
    <property type="match status" value="1"/>
</dbReference>
<evidence type="ECO:0000256" key="1">
    <source>
        <dbReference type="SAM" id="MobiDB-lite"/>
    </source>
</evidence>
<dbReference type="InterPro" id="IPR013783">
    <property type="entry name" value="Ig-like_fold"/>
</dbReference>
<organism evidence="2 3">
    <name type="scientific">Discina gigas</name>
    <dbReference type="NCBI Taxonomy" id="1032678"/>
    <lineage>
        <taxon>Eukaryota</taxon>
        <taxon>Fungi</taxon>
        <taxon>Dikarya</taxon>
        <taxon>Ascomycota</taxon>
        <taxon>Pezizomycotina</taxon>
        <taxon>Pezizomycetes</taxon>
        <taxon>Pezizales</taxon>
        <taxon>Discinaceae</taxon>
        <taxon>Discina</taxon>
    </lineage>
</organism>
<dbReference type="EMBL" id="JBBBZM010000026">
    <property type="protein sequence ID" value="KAL0638088.1"/>
    <property type="molecule type" value="Genomic_DNA"/>
</dbReference>
<dbReference type="SUPFAM" id="SSF81296">
    <property type="entry name" value="E set domains"/>
    <property type="match status" value="1"/>
</dbReference>
<sequence length="666" mass="76166">MSDQKACSDDPCLAFYWPDAGAETVEVVSSLDGWKLPGFKLERYSFGEFACFLGQQEHFDEISFKFVINGLRWEIDRSLPIFVDEFGNENNRWTSQQATDHHDACILHVQRQQTLSKVDMGELCRLALSAHGLYGQHYDELECVVDRRVPDTGRFALPISGTLEEFVLLRFQPIKRVFIPNSLEKNGKHKDTDDVWVAGFPADTSLHPYIVADLTLSNSEKERRMESECATVRFLKEHTTLPVPEVFSYDVRYPPIKNLTWEQKVHDKRAGIINRVEWPFILMDKFGNLPFPNYWAHIGNPSDQDPNLKDLNDMRQEMLEQLAKYQLELAKHPVAACGYLTLNLSCWQRPDRNARTAKSSFGIRPCFFDTCQPFTDSVVSAFPDRRVRLKFPLAHSTNCLSSITARFNHLLSHNSKRSRVISDTTKESEKDHFVALEQLRSLVFEIFGTEYENGPFVLQHANLFPQNIFLTADSTKHLKISGIIDWDSAASVPIQVAACPPRMCLGRLEIGNDGDNVQSIQETSVFHSPIFPEDVLAKQRSDYYNCLKRVENLSQKNGGRNSTICHDSEGNKKRLSEVLKQEMILPVYILDEICSASLQALTGRVAHMYLPLVYEMVKGHKWEDIKKLALEKGVMRYVVEEWEKGQDKPNHHGVIASQPECLDSDF</sequence>
<reference evidence="2 3" key="1">
    <citation type="submission" date="2024-02" db="EMBL/GenBank/DDBJ databases">
        <title>Discinaceae phylogenomics.</title>
        <authorList>
            <person name="Dirks A.C."/>
            <person name="James T.Y."/>
        </authorList>
    </citation>
    <scope>NUCLEOTIDE SEQUENCE [LARGE SCALE GENOMIC DNA]</scope>
    <source>
        <strain evidence="2 3">ACD0624</strain>
    </source>
</reference>
<evidence type="ECO:0000313" key="2">
    <source>
        <dbReference type="EMBL" id="KAL0638088.1"/>
    </source>
</evidence>
<dbReference type="PANTHER" id="PTHR21310:SF15">
    <property type="entry name" value="AMINOGLYCOSIDE PHOSPHOTRANSFERASE DOMAIN-CONTAINING PROTEIN"/>
    <property type="match status" value="1"/>
</dbReference>
<dbReference type="InterPro" id="IPR051678">
    <property type="entry name" value="AGP_Transferase"/>
</dbReference>
<protein>
    <recommendedName>
        <fullName evidence="4">Aminoglycoside phosphotransferase domain-containing protein</fullName>
    </recommendedName>
</protein>
<keyword evidence="3" id="KW-1185">Reference proteome</keyword>